<feature type="region of interest" description="Disordered" evidence="1">
    <location>
        <begin position="286"/>
        <end position="321"/>
    </location>
</feature>
<proteinExistence type="predicted"/>
<keyword evidence="3" id="KW-0732">Signal</keyword>
<keyword evidence="2" id="KW-0812">Transmembrane</keyword>
<reference evidence="4" key="1">
    <citation type="submission" date="2022-11" db="EMBL/GenBank/DDBJ databases">
        <title>Centuries of genome instability and evolution in soft-shell clam transmissible cancer (bioRxiv).</title>
        <authorList>
            <person name="Hart S.F.M."/>
            <person name="Yonemitsu M.A."/>
            <person name="Giersch R.M."/>
            <person name="Beal B.F."/>
            <person name="Arriagada G."/>
            <person name="Davis B.W."/>
            <person name="Ostrander E.A."/>
            <person name="Goff S.P."/>
            <person name="Metzger M.J."/>
        </authorList>
    </citation>
    <scope>NUCLEOTIDE SEQUENCE</scope>
    <source>
        <strain evidence="4">MELC-2E11</strain>
        <tissue evidence="4">Siphon/mantle</tissue>
    </source>
</reference>
<dbReference type="Proteomes" id="UP001164746">
    <property type="component" value="Chromosome 8"/>
</dbReference>
<feature type="signal peptide" evidence="3">
    <location>
        <begin position="1"/>
        <end position="24"/>
    </location>
</feature>
<evidence type="ECO:0000313" key="4">
    <source>
        <dbReference type="EMBL" id="WAR12732.1"/>
    </source>
</evidence>
<keyword evidence="5" id="KW-1185">Reference proteome</keyword>
<dbReference type="EMBL" id="CP111019">
    <property type="protein sequence ID" value="WAR12732.1"/>
    <property type="molecule type" value="Genomic_DNA"/>
</dbReference>
<name>A0ABY7EUW5_MYAAR</name>
<organism evidence="4 5">
    <name type="scientific">Mya arenaria</name>
    <name type="common">Soft-shell clam</name>
    <dbReference type="NCBI Taxonomy" id="6604"/>
    <lineage>
        <taxon>Eukaryota</taxon>
        <taxon>Metazoa</taxon>
        <taxon>Spiralia</taxon>
        <taxon>Lophotrochozoa</taxon>
        <taxon>Mollusca</taxon>
        <taxon>Bivalvia</taxon>
        <taxon>Autobranchia</taxon>
        <taxon>Heteroconchia</taxon>
        <taxon>Euheterodonta</taxon>
        <taxon>Imparidentia</taxon>
        <taxon>Neoheterodontei</taxon>
        <taxon>Myida</taxon>
        <taxon>Myoidea</taxon>
        <taxon>Myidae</taxon>
        <taxon>Mya</taxon>
    </lineage>
</organism>
<keyword evidence="2" id="KW-0472">Membrane</keyword>
<feature type="chain" id="PRO_5047509407" evidence="3">
    <location>
        <begin position="25"/>
        <end position="321"/>
    </location>
</feature>
<feature type="compositionally biased region" description="Polar residues" evidence="1">
    <location>
        <begin position="287"/>
        <end position="300"/>
    </location>
</feature>
<gene>
    <name evidence="4" type="ORF">MAR_026912</name>
</gene>
<evidence type="ECO:0000313" key="5">
    <source>
        <dbReference type="Proteomes" id="UP001164746"/>
    </source>
</evidence>
<sequence>MGILSRYALVLLVILMLQRRGASGTPVSMLVQWLSPRSWADSFTEEKDTVLSVVAMVPFGSIITIAAVKHDSIENIATFTTNSSADDMLLGILHEYDTTENSIFVNTSLMRKNVHETFPQHGQQMAEIVVIVCSDVTLMGPVSSILSTETLKKTLVVKVGDFRSVDPWLDVATDADHVLFASEHDKLMKVLQKDFLHFVKQQQQKETSTKNEQNETKQSFVYQDSKLLTISVVVFILVLIAVVVAVVVVAVVAILAFKNLERLRRFITWCTIAIRPLRGEQNIEMVQKSQQSDQSPNNESETAETRLLGKKNLRQRDKMES</sequence>
<evidence type="ECO:0000256" key="3">
    <source>
        <dbReference type="SAM" id="SignalP"/>
    </source>
</evidence>
<protein>
    <submittedName>
        <fullName evidence="4">Uncharacterized protein</fullName>
    </submittedName>
</protein>
<feature type="transmembrane region" description="Helical" evidence="2">
    <location>
        <begin position="227"/>
        <end position="257"/>
    </location>
</feature>
<evidence type="ECO:0000256" key="1">
    <source>
        <dbReference type="SAM" id="MobiDB-lite"/>
    </source>
</evidence>
<keyword evidence="2" id="KW-1133">Transmembrane helix</keyword>
<accession>A0ABY7EUW5</accession>
<evidence type="ECO:0000256" key="2">
    <source>
        <dbReference type="SAM" id="Phobius"/>
    </source>
</evidence>